<organism evidence="1 2">
    <name type="scientific">Solanum pinnatisectum</name>
    <name type="common">tansyleaf nightshade</name>
    <dbReference type="NCBI Taxonomy" id="50273"/>
    <lineage>
        <taxon>Eukaryota</taxon>
        <taxon>Viridiplantae</taxon>
        <taxon>Streptophyta</taxon>
        <taxon>Embryophyta</taxon>
        <taxon>Tracheophyta</taxon>
        <taxon>Spermatophyta</taxon>
        <taxon>Magnoliopsida</taxon>
        <taxon>eudicotyledons</taxon>
        <taxon>Gunneridae</taxon>
        <taxon>Pentapetalae</taxon>
        <taxon>asterids</taxon>
        <taxon>lamiids</taxon>
        <taxon>Solanales</taxon>
        <taxon>Solanaceae</taxon>
        <taxon>Solanoideae</taxon>
        <taxon>Solaneae</taxon>
        <taxon>Solanum</taxon>
    </lineage>
</organism>
<dbReference type="Proteomes" id="UP001311915">
    <property type="component" value="Unassembled WGS sequence"/>
</dbReference>
<dbReference type="AlphaFoldDB" id="A0AAV9KWD0"/>
<keyword evidence="2" id="KW-1185">Reference proteome</keyword>
<dbReference type="EMBL" id="JAWPEI010000009">
    <property type="protein sequence ID" value="KAK4716202.1"/>
    <property type="molecule type" value="Genomic_DNA"/>
</dbReference>
<reference evidence="1 2" key="1">
    <citation type="submission" date="2023-10" db="EMBL/GenBank/DDBJ databases">
        <title>Genome-Wide Identification Analysis in wild type Solanum Pinnatisectum Reveals Some Genes Defensing Phytophthora Infestans.</title>
        <authorList>
            <person name="Sun C."/>
        </authorList>
    </citation>
    <scope>NUCLEOTIDE SEQUENCE [LARGE SCALE GENOMIC DNA]</scope>
    <source>
        <strain evidence="1">LQN</strain>
        <tissue evidence="1">Leaf</tissue>
    </source>
</reference>
<accession>A0AAV9KWD0</accession>
<sequence length="60" mass="7097">MGVEELWYEDIGNEKEMRGEFGLIENVGKEKLLLCDNKINKKRDDNGHRGASYWFDTFEK</sequence>
<name>A0AAV9KWD0_9SOLN</name>
<evidence type="ECO:0000313" key="1">
    <source>
        <dbReference type="EMBL" id="KAK4716202.1"/>
    </source>
</evidence>
<gene>
    <name evidence="1" type="ORF">R3W88_014540</name>
</gene>
<protein>
    <submittedName>
        <fullName evidence="1">Uncharacterized protein</fullName>
    </submittedName>
</protein>
<evidence type="ECO:0000313" key="2">
    <source>
        <dbReference type="Proteomes" id="UP001311915"/>
    </source>
</evidence>
<proteinExistence type="predicted"/>
<comment type="caution">
    <text evidence="1">The sequence shown here is derived from an EMBL/GenBank/DDBJ whole genome shotgun (WGS) entry which is preliminary data.</text>
</comment>